<sequence>MKTLLVLACLLALVVPFQASSSGSHSNERRYFGKYHRPVSRPWPPYPYYPNAFYRYPYYLYPPTRVGPLAYFGQPGSPYMYMYVLPAPVVTPAPATTTTTIPATTTTAKTTTTTGASTTP</sequence>
<evidence type="ECO:0000313" key="3">
    <source>
        <dbReference type="EMBL" id="AKT95055.1"/>
    </source>
</evidence>
<dbReference type="EMBL" id="KP715959">
    <property type="protein sequence ID" value="AKT95055.1"/>
    <property type="molecule type" value="mRNA"/>
</dbReference>
<feature type="chain" id="PRO_5005461024" evidence="2">
    <location>
        <begin position="20"/>
        <end position="120"/>
    </location>
</feature>
<feature type="signal peptide" evidence="2">
    <location>
        <begin position="1"/>
        <end position="19"/>
    </location>
</feature>
<organism evidence="3">
    <name type="scientific">Tarentola mauritanica</name>
    <name type="common">Common wall gecko</name>
    <name type="synonym">Lacerta mauritanica</name>
    <dbReference type="NCBI Taxonomy" id="8569"/>
    <lineage>
        <taxon>Eukaryota</taxon>
        <taxon>Metazoa</taxon>
        <taxon>Chordata</taxon>
        <taxon>Craniata</taxon>
        <taxon>Vertebrata</taxon>
        <taxon>Euteleostomi</taxon>
        <taxon>Lepidosauria</taxon>
        <taxon>Squamata</taxon>
        <taxon>Bifurcata</taxon>
        <taxon>Gekkota</taxon>
        <taxon>Phyllodactylidae</taxon>
        <taxon>Tarentola</taxon>
    </lineage>
</organism>
<name>A0A0K1HRY2_TARMA</name>
<accession>A0A0K1HRY2</accession>
<evidence type="ECO:0000256" key="2">
    <source>
        <dbReference type="SAM" id="SignalP"/>
    </source>
</evidence>
<proteinExistence type="evidence at transcript level"/>
<protein>
    <submittedName>
        <fullName evidence="3">Follicular dendritic cell secreted peptide</fullName>
    </submittedName>
</protein>
<reference evidence="3" key="1">
    <citation type="submission" date="2015-01" db="EMBL/GenBank/DDBJ databases">
        <title>The origin, evolution and function of the follicular dendritic cell peptide (FDC-SP).</title>
        <authorList>
            <person name="Gasse B."/>
            <person name="Silvent J."/>
            <person name="Lafont A.-G."/>
            <person name="Sire J.-Y."/>
        </authorList>
    </citation>
    <scope>NUCLEOTIDE SEQUENCE</scope>
</reference>
<evidence type="ECO:0000256" key="1">
    <source>
        <dbReference type="SAM" id="MobiDB-lite"/>
    </source>
</evidence>
<keyword evidence="2" id="KW-0732">Signal</keyword>
<dbReference type="AlphaFoldDB" id="A0A0K1HRY2"/>
<feature type="region of interest" description="Disordered" evidence="1">
    <location>
        <begin position="97"/>
        <end position="120"/>
    </location>
</feature>
<gene>
    <name evidence="3" type="primary">FDCSP</name>
</gene>